<evidence type="ECO:0000313" key="2">
    <source>
        <dbReference type="EMBL" id="EIW78263.1"/>
    </source>
</evidence>
<evidence type="ECO:0000259" key="1">
    <source>
        <dbReference type="Pfam" id="PF10366"/>
    </source>
</evidence>
<dbReference type="Proteomes" id="UP000053558">
    <property type="component" value="Unassembled WGS sequence"/>
</dbReference>
<dbReference type="GO" id="GO:0016020">
    <property type="term" value="C:membrane"/>
    <property type="evidence" value="ECO:0007669"/>
    <property type="project" value="TreeGrafter"/>
</dbReference>
<evidence type="ECO:0000313" key="3">
    <source>
        <dbReference type="Proteomes" id="UP000053558"/>
    </source>
</evidence>
<dbReference type="KEGG" id="cput:CONPUDRAFT_108076"/>
<dbReference type="Pfam" id="PF10366">
    <property type="entry name" value="Vps39_1"/>
    <property type="match status" value="1"/>
</dbReference>
<organism evidence="2 3">
    <name type="scientific">Coniophora puteana (strain RWD-64-598)</name>
    <name type="common">Brown rot fungus</name>
    <dbReference type="NCBI Taxonomy" id="741705"/>
    <lineage>
        <taxon>Eukaryota</taxon>
        <taxon>Fungi</taxon>
        <taxon>Dikarya</taxon>
        <taxon>Basidiomycota</taxon>
        <taxon>Agaricomycotina</taxon>
        <taxon>Agaricomycetes</taxon>
        <taxon>Agaricomycetidae</taxon>
        <taxon>Boletales</taxon>
        <taxon>Coniophorineae</taxon>
        <taxon>Coniophoraceae</taxon>
        <taxon>Coniophora</taxon>
    </lineage>
</organism>
<gene>
    <name evidence="2" type="ORF">CONPUDRAFT_108076</name>
</gene>
<dbReference type="EMBL" id="JH711582">
    <property type="protein sequence ID" value="EIW78263.1"/>
    <property type="molecule type" value="Genomic_DNA"/>
</dbReference>
<dbReference type="OMA" id="ILLEVYM"/>
<dbReference type="OrthoDB" id="2690367at2759"/>
<keyword evidence="3" id="KW-1185">Reference proteome</keyword>
<dbReference type="RefSeq" id="XP_007771330.1">
    <property type="nucleotide sequence ID" value="XM_007773140.1"/>
</dbReference>
<dbReference type="PANTHER" id="PTHR12894:SF27">
    <property type="entry name" value="TRANSFORMING GROWTH FACTOR-BETA RECEPTOR-ASSOCIATED PROTEIN 1"/>
    <property type="match status" value="1"/>
</dbReference>
<reference evidence="3" key="1">
    <citation type="journal article" date="2012" name="Science">
        <title>The Paleozoic origin of enzymatic lignin decomposition reconstructed from 31 fungal genomes.</title>
        <authorList>
            <person name="Floudas D."/>
            <person name="Binder M."/>
            <person name="Riley R."/>
            <person name="Barry K."/>
            <person name="Blanchette R.A."/>
            <person name="Henrissat B."/>
            <person name="Martinez A.T."/>
            <person name="Otillar R."/>
            <person name="Spatafora J.W."/>
            <person name="Yadav J.S."/>
            <person name="Aerts A."/>
            <person name="Benoit I."/>
            <person name="Boyd A."/>
            <person name="Carlson A."/>
            <person name="Copeland A."/>
            <person name="Coutinho P.M."/>
            <person name="de Vries R.P."/>
            <person name="Ferreira P."/>
            <person name="Findley K."/>
            <person name="Foster B."/>
            <person name="Gaskell J."/>
            <person name="Glotzer D."/>
            <person name="Gorecki P."/>
            <person name="Heitman J."/>
            <person name="Hesse C."/>
            <person name="Hori C."/>
            <person name="Igarashi K."/>
            <person name="Jurgens J.A."/>
            <person name="Kallen N."/>
            <person name="Kersten P."/>
            <person name="Kohler A."/>
            <person name="Kuees U."/>
            <person name="Kumar T.K.A."/>
            <person name="Kuo A."/>
            <person name="LaButti K."/>
            <person name="Larrondo L.F."/>
            <person name="Lindquist E."/>
            <person name="Ling A."/>
            <person name="Lombard V."/>
            <person name="Lucas S."/>
            <person name="Lundell T."/>
            <person name="Martin R."/>
            <person name="McLaughlin D.J."/>
            <person name="Morgenstern I."/>
            <person name="Morin E."/>
            <person name="Murat C."/>
            <person name="Nagy L.G."/>
            <person name="Nolan M."/>
            <person name="Ohm R.A."/>
            <person name="Patyshakuliyeva A."/>
            <person name="Rokas A."/>
            <person name="Ruiz-Duenas F.J."/>
            <person name="Sabat G."/>
            <person name="Salamov A."/>
            <person name="Samejima M."/>
            <person name="Schmutz J."/>
            <person name="Slot J.C."/>
            <person name="St John F."/>
            <person name="Stenlid J."/>
            <person name="Sun H."/>
            <person name="Sun S."/>
            <person name="Syed K."/>
            <person name="Tsang A."/>
            <person name="Wiebenga A."/>
            <person name="Young D."/>
            <person name="Pisabarro A."/>
            <person name="Eastwood D.C."/>
            <person name="Martin F."/>
            <person name="Cullen D."/>
            <person name="Grigoriev I.V."/>
            <person name="Hibbett D.S."/>
        </authorList>
    </citation>
    <scope>NUCLEOTIDE SEQUENCE [LARGE SCALE GENOMIC DNA]</scope>
    <source>
        <strain evidence="3">RWD-64-598 SS2</strain>
    </source>
</reference>
<dbReference type="InterPro" id="IPR032914">
    <property type="entry name" value="Vam6/VPS39/TRAP1"/>
</dbReference>
<sequence length="726" mass="78563">MRRTAFPRSSVLILGQSSVQSLLPSTLITQIESLLDVHRIQDALGLADQQRRKLEGQLHADADETEELAYVYQCIGFKCLSETLFADAGQALYTGKLDPRVLISYFPDLRGALFGEDDAADVYAGVAEHMPPEASVDDIIAANLVRNYSPHLPPNTREAKPTVELRKILLGDAHAMLETFLRRLRAGRPPSPPQDAGGKGKAKAIDVHRVVDTVLAKLYALNGKPGDLAQLLQSQNDVVLPELEPILERTGQLAALCALYKQRGEDAKLLEAYSKIVEGTWTDPSVRDPLGRMVEVLTSKRDRALNQRWAIWLSKRDPKRAMKILTSRDSSKKGSKVEDDLAMLEQLREANPVAAAQFLEHLIMQKRSTDKTLHNQLATTCIDDVLQHLADESVLKLWRAKASSYASSTSISSFLSYFAFTTPDSPSKRARLKAILFLQGSAHYDVAAARQRLAEHAKVLPLEMAILDGKLGNHRDALATLVRALKDGVSAEAYCTLGGHIVSPRAALVLGEKVDLLAWAGAFFGEAPAVAASAVAMTRSRSGGGSGNAGGGGGRGAGVVGGVVPLEREKSVDKGLKQRLLRLLLEVYMEDGESARTAKLLNSQAANLDVVDIVPLVPPDWPLDVLSSFLARSFRRTLHARHEAQIVKAVSSGQNLRVADDAWFVLREAGALVEEATEDDGEGGGASAGQSFDEKAGMAEKVAVHLQAQAQAQAQAEAVDINAHER</sequence>
<dbReference type="AlphaFoldDB" id="A0A5M3MGG8"/>
<feature type="domain" description="Vacuolar sorting protein 39/Transforming growth factor beta receptor-associated" evidence="1">
    <location>
        <begin position="211"/>
        <end position="298"/>
    </location>
</feature>
<dbReference type="GeneID" id="19198687"/>
<accession>A0A5M3MGG8</accession>
<dbReference type="PANTHER" id="PTHR12894">
    <property type="entry name" value="CNH DOMAIN CONTAINING"/>
    <property type="match status" value="1"/>
</dbReference>
<comment type="caution">
    <text evidence="2">The sequence shown here is derived from an EMBL/GenBank/DDBJ whole genome shotgun (WGS) entry which is preliminary data.</text>
</comment>
<dbReference type="GO" id="GO:0034058">
    <property type="term" value="P:endosomal vesicle fusion"/>
    <property type="evidence" value="ECO:0007669"/>
    <property type="project" value="TreeGrafter"/>
</dbReference>
<name>A0A5M3MGG8_CONPW</name>
<protein>
    <recommendedName>
        <fullName evidence="1">Vacuolar sorting protein 39/Transforming growth factor beta receptor-associated domain-containing protein</fullName>
    </recommendedName>
</protein>
<proteinExistence type="predicted"/>
<dbReference type="GO" id="GO:0006914">
    <property type="term" value="P:autophagy"/>
    <property type="evidence" value="ECO:0007669"/>
    <property type="project" value="TreeGrafter"/>
</dbReference>
<dbReference type="GO" id="GO:0005737">
    <property type="term" value="C:cytoplasm"/>
    <property type="evidence" value="ECO:0007669"/>
    <property type="project" value="TreeGrafter"/>
</dbReference>
<dbReference type="InterPro" id="IPR019452">
    <property type="entry name" value="VPS39/TGF_beta_rcpt-assoc_1"/>
</dbReference>